<evidence type="ECO:0000259" key="2">
    <source>
        <dbReference type="SMART" id="SM00568"/>
    </source>
</evidence>
<reference evidence="3" key="1">
    <citation type="journal article" date="2023" name="Mol. Biol. Evol.">
        <title>Third-Generation Sequencing Reveals the Adaptive Role of the Epigenome in Three Deep-Sea Polychaetes.</title>
        <authorList>
            <person name="Perez M."/>
            <person name="Aroh O."/>
            <person name="Sun Y."/>
            <person name="Lan Y."/>
            <person name="Juniper S.K."/>
            <person name="Young C.R."/>
            <person name="Angers B."/>
            <person name="Qian P.Y."/>
        </authorList>
    </citation>
    <scope>NUCLEOTIDE SEQUENCE</scope>
    <source>
        <strain evidence="3">R07B-5</strain>
    </source>
</reference>
<sequence length="650" mass="69913">MTRDLTWDHLTHRKSRSRKFHKVFKNIPAEEEVIKSCSCAFFGDILLQGYLYISPHWFCFYTKILGHQKLIQIPVNKVLNIMRQRTAFIIPNAIGVVTAQDKYVFGSLLSRDSTYKLMCSVWQKNYVEVEPEPKSVDVALGESDTNAISLAESECVVVATDQLAESEEISLAESSNDGSQLVQMMPVIKVTPDTSLDSSDTFSFGSTDINQSTCDIFFETSSIIGGPPTRKPSVEMETPLTHSRLKSTHVAPDSMSSLPRMDNGCLASLDQPSLSTSLDQSLSASCDQSLSASLDQPSLSASLDQPSLSASLDQPSMSASLDQSLSASLDQSLSASYDQSLSASCDQSLSVSSDQSLYASCDQSLSASCDQSLSASSDQSLSASCDQSLSASSDQSLSASCDQSLSASSDQSLYASCDQPLSASCDQSLSASSDQSLSASCDQSLSASCDQPLSASSDQSLYASCDQSLSASCDQSLSASCDQSLYASCDQSLSASCDQSLSASCDQPLSASCVQPLSASCDQPPYRLPLQWLFEDNSYRCHGFRFLFLLMCAAMLSYKIVLLQARIEGNLDWVEPSSQHLTQNSCGLHNGMYRLSQQQHAASVAKLHSVLEANIHTLHNRTNTIKCSSCESSSSASQASTLSEMKEITS</sequence>
<dbReference type="InterPro" id="IPR004182">
    <property type="entry name" value="GRAM"/>
</dbReference>
<comment type="caution">
    <text evidence="3">The sequence shown here is derived from an EMBL/GenBank/DDBJ whole genome shotgun (WGS) entry which is preliminary data.</text>
</comment>
<organism evidence="3 4">
    <name type="scientific">Ridgeia piscesae</name>
    <name type="common">Tubeworm</name>
    <dbReference type="NCBI Taxonomy" id="27915"/>
    <lineage>
        <taxon>Eukaryota</taxon>
        <taxon>Metazoa</taxon>
        <taxon>Spiralia</taxon>
        <taxon>Lophotrochozoa</taxon>
        <taxon>Annelida</taxon>
        <taxon>Polychaeta</taxon>
        <taxon>Sedentaria</taxon>
        <taxon>Canalipalpata</taxon>
        <taxon>Sabellida</taxon>
        <taxon>Siboglinidae</taxon>
        <taxon>Ridgeia</taxon>
    </lineage>
</organism>
<dbReference type="SUPFAM" id="SSF69349">
    <property type="entry name" value="Phage fibre proteins"/>
    <property type="match status" value="1"/>
</dbReference>
<dbReference type="SMART" id="SM00568">
    <property type="entry name" value="GRAM"/>
    <property type="match status" value="1"/>
</dbReference>
<name>A0AAD9KZW1_RIDPI</name>
<dbReference type="CDD" id="cd13220">
    <property type="entry name" value="PH-GRAM_GRAMDC"/>
    <property type="match status" value="1"/>
</dbReference>
<dbReference type="InterPro" id="IPR011993">
    <property type="entry name" value="PH-like_dom_sf"/>
</dbReference>
<evidence type="ECO:0000256" key="1">
    <source>
        <dbReference type="SAM" id="MobiDB-lite"/>
    </source>
</evidence>
<accession>A0AAD9KZW1</accession>
<dbReference type="EMBL" id="JAODUO010000428">
    <property type="protein sequence ID" value="KAK2180753.1"/>
    <property type="molecule type" value="Genomic_DNA"/>
</dbReference>
<dbReference type="PANTHER" id="PTHR46645:SF2">
    <property type="entry name" value="GRAM DOMAIN-CONTAINING PROTEIN 2B"/>
    <property type="match status" value="1"/>
</dbReference>
<dbReference type="InterPro" id="IPR052633">
    <property type="entry name" value="GRAM_domain_protein_2B"/>
</dbReference>
<gene>
    <name evidence="3" type="ORF">NP493_427g02017</name>
</gene>
<dbReference type="GO" id="GO:0005881">
    <property type="term" value="C:cytoplasmic microtubule"/>
    <property type="evidence" value="ECO:0007669"/>
    <property type="project" value="TreeGrafter"/>
</dbReference>
<keyword evidence="4" id="KW-1185">Reference proteome</keyword>
<evidence type="ECO:0000313" key="3">
    <source>
        <dbReference type="EMBL" id="KAK2180753.1"/>
    </source>
</evidence>
<feature type="domain" description="GRAM" evidence="2">
    <location>
        <begin position="18"/>
        <end position="85"/>
    </location>
</feature>
<dbReference type="Gene3D" id="2.30.29.30">
    <property type="entry name" value="Pleckstrin-homology domain (PH domain)/Phosphotyrosine-binding domain (PTB)"/>
    <property type="match status" value="1"/>
</dbReference>
<dbReference type="Proteomes" id="UP001209878">
    <property type="component" value="Unassembled WGS sequence"/>
</dbReference>
<proteinExistence type="predicted"/>
<dbReference type="Pfam" id="PF02893">
    <property type="entry name" value="GRAM"/>
    <property type="match status" value="1"/>
</dbReference>
<feature type="region of interest" description="Disordered" evidence="1">
    <location>
        <begin position="297"/>
        <end position="316"/>
    </location>
</feature>
<feature type="region of interest" description="Disordered" evidence="1">
    <location>
        <begin position="224"/>
        <end position="257"/>
    </location>
</feature>
<dbReference type="AlphaFoldDB" id="A0AAD9KZW1"/>
<evidence type="ECO:0000313" key="4">
    <source>
        <dbReference type="Proteomes" id="UP001209878"/>
    </source>
</evidence>
<dbReference type="PANTHER" id="PTHR46645">
    <property type="entry name" value="GRAM DOMAIN-CONTAINING PROTEIN 2B-RELATED"/>
    <property type="match status" value="1"/>
</dbReference>
<protein>
    <recommendedName>
        <fullName evidence="2">GRAM domain-containing protein</fullName>
    </recommendedName>
</protein>